<dbReference type="RefSeq" id="WP_194506126.1">
    <property type="nucleotide sequence ID" value="NZ_JADILU010000001.1"/>
</dbReference>
<protein>
    <recommendedName>
        <fullName evidence="3">KTSC domain-containing protein</fullName>
    </recommendedName>
</protein>
<evidence type="ECO:0000313" key="2">
    <source>
        <dbReference type="Proteomes" id="UP001597548"/>
    </source>
</evidence>
<organism evidence="1 2">
    <name type="scientific">Psychroserpens luteus</name>
    <dbReference type="NCBI Taxonomy" id="1434066"/>
    <lineage>
        <taxon>Bacteria</taxon>
        <taxon>Pseudomonadati</taxon>
        <taxon>Bacteroidota</taxon>
        <taxon>Flavobacteriia</taxon>
        <taxon>Flavobacteriales</taxon>
        <taxon>Flavobacteriaceae</taxon>
        <taxon>Psychroserpens</taxon>
    </lineage>
</organism>
<gene>
    <name evidence="1" type="ORF">ACFS29_15355</name>
</gene>
<evidence type="ECO:0008006" key="3">
    <source>
        <dbReference type="Google" id="ProtNLM"/>
    </source>
</evidence>
<evidence type="ECO:0000313" key="1">
    <source>
        <dbReference type="EMBL" id="MFD2917030.1"/>
    </source>
</evidence>
<comment type="caution">
    <text evidence="1">The sequence shown here is derived from an EMBL/GenBank/DDBJ whole genome shotgun (WGS) entry which is preliminary data.</text>
</comment>
<dbReference type="EMBL" id="JBHUOS010000010">
    <property type="protein sequence ID" value="MFD2917030.1"/>
    <property type="molecule type" value="Genomic_DNA"/>
</dbReference>
<dbReference type="Proteomes" id="UP001597548">
    <property type="component" value="Unassembled WGS sequence"/>
</dbReference>
<reference evidence="2" key="1">
    <citation type="journal article" date="2019" name="Int. J. Syst. Evol. Microbiol.">
        <title>The Global Catalogue of Microorganisms (GCM) 10K type strain sequencing project: providing services to taxonomists for standard genome sequencing and annotation.</title>
        <authorList>
            <consortium name="The Broad Institute Genomics Platform"/>
            <consortium name="The Broad Institute Genome Sequencing Center for Infectious Disease"/>
            <person name="Wu L."/>
            <person name="Ma J."/>
        </authorList>
    </citation>
    <scope>NUCLEOTIDE SEQUENCE [LARGE SCALE GENOMIC DNA]</scope>
    <source>
        <strain evidence="2">KCTC 32514</strain>
    </source>
</reference>
<name>A0ABW5ZX74_9FLAO</name>
<keyword evidence="2" id="KW-1185">Reference proteome</keyword>
<proteinExistence type="predicted"/>
<sequence>MKGIVNSETQKIIALKKNETFTYVSIKNQVQERKAPLLEERYGEDYKTGGYKFKISKRLLEKREL</sequence>
<accession>A0ABW5ZX74</accession>